<accession>A0A5Q2W615</accession>
<dbReference type="EMBL" id="MN582110">
    <property type="protein sequence ID" value="QGH73617.1"/>
    <property type="molecule type" value="Genomic_DNA"/>
</dbReference>
<sequence>MTVNLSLLLRCISCKINLLRVLGQRLVLPTSSWKRLTCLGRRAERLARKDIVLGLSTNKTRTTGLVFIFNFIY</sequence>
<evidence type="ECO:0000313" key="2">
    <source>
        <dbReference type="Proteomes" id="UP000503488"/>
    </source>
</evidence>
<proteinExistence type="predicted"/>
<dbReference type="Proteomes" id="UP000503488">
    <property type="component" value="Segment"/>
</dbReference>
<keyword evidence="2" id="KW-1185">Reference proteome</keyword>
<name>A0A5Q2W615_9VIRU</name>
<organism evidence="1 2">
    <name type="scientific">CRESS virus sp. ct0Vt4</name>
    <dbReference type="NCBI Taxonomy" id="2656673"/>
    <lineage>
        <taxon>Viruses</taxon>
        <taxon>Monodnaviria</taxon>
        <taxon>Shotokuvirae</taxon>
        <taxon>Cressdnaviricota</taxon>
        <taxon>Arfiviricetes</taxon>
        <taxon>Saturnivirales</taxon>
        <taxon>Kanorauviridae</taxon>
        <taxon>Sagusvirus</taxon>
        <taxon>Sagusvirus jaringis</taxon>
    </lineage>
</organism>
<protein>
    <submittedName>
        <fullName evidence="1">Uncharacterized protein</fullName>
    </submittedName>
</protein>
<evidence type="ECO:0000313" key="1">
    <source>
        <dbReference type="EMBL" id="QGH73617.1"/>
    </source>
</evidence>
<reference evidence="1 2" key="1">
    <citation type="submission" date="2019-10" db="EMBL/GenBank/DDBJ databases">
        <title>Florida's Freshwater Springs.</title>
        <authorList>
            <person name="Malki K."/>
            <person name="Breitbart M."/>
        </authorList>
    </citation>
    <scope>NUCLEOTIDE SEQUENCE [LARGE SCALE GENOMIC DNA]</scope>
    <source>
        <strain evidence="1">Ct0Vt4</strain>
    </source>
</reference>